<gene>
    <name evidence="1" type="ORF">O181_042891</name>
</gene>
<dbReference type="Gene3D" id="3.10.10.10">
    <property type="entry name" value="HIV Type 1 Reverse Transcriptase, subunit A, domain 1"/>
    <property type="match status" value="1"/>
</dbReference>
<evidence type="ECO:0000313" key="2">
    <source>
        <dbReference type="Proteomes" id="UP000765509"/>
    </source>
</evidence>
<dbReference type="PANTHER" id="PTHR24559:SF444">
    <property type="entry name" value="REVERSE TRANSCRIPTASE DOMAIN-CONTAINING PROTEIN"/>
    <property type="match status" value="1"/>
</dbReference>
<dbReference type="PANTHER" id="PTHR24559">
    <property type="entry name" value="TRANSPOSON TY3-I GAG-POL POLYPROTEIN"/>
    <property type="match status" value="1"/>
</dbReference>
<organism evidence="1 2">
    <name type="scientific">Austropuccinia psidii MF-1</name>
    <dbReference type="NCBI Taxonomy" id="1389203"/>
    <lineage>
        <taxon>Eukaryota</taxon>
        <taxon>Fungi</taxon>
        <taxon>Dikarya</taxon>
        <taxon>Basidiomycota</taxon>
        <taxon>Pucciniomycotina</taxon>
        <taxon>Pucciniomycetes</taxon>
        <taxon>Pucciniales</taxon>
        <taxon>Sphaerophragmiaceae</taxon>
        <taxon>Austropuccinia</taxon>
    </lineage>
</organism>
<proteinExistence type="predicted"/>
<dbReference type="SUPFAM" id="SSF56672">
    <property type="entry name" value="DNA/RNA polymerases"/>
    <property type="match status" value="1"/>
</dbReference>
<dbReference type="EMBL" id="AVOT02017214">
    <property type="protein sequence ID" value="MBW0503176.1"/>
    <property type="molecule type" value="Genomic_DNA"/>
</dbReference>
<reference evidence="1" key="1">
    <citation type="submission" date="2021-03" db="EMBL/GenBank/DDBJ databases">
        <title>Draft genome sequence of rust myrtle Austropuccinia psidii MF-1, a brazilian biotype.</title>
        <authorList>
            <person name="Quecine M.C."/>
            <person name="Pachon D.M.R."/>
            <person name="Bonatelli M.L."/>
            <person name="Correr F.H."/>
            <person name="Franceschini L.M."/>
            <person name="Leite T.F."/>
            <person name="Margarido G.R.A."/>
            <person name="Almeida C.A."/>
            <person name="Ferrarezi J.A."/>
            <person name="Labate C.A."/>
        </authorList>
    </citation>
    <scope>NUCLEOTIDE SEQUENCE</scope>
    <source>
        <strain evidence="1">MF-1</strain>
    </source>
</reference>
<dbReference type="InterPro" id="IPR053134">
    <property type="entry name" value="RNA-dir_DNA_polymerase"/>
</dbReference>
<evidence type="ECO:0008006" key="3">
    <source>
        <dbReference type="Google" id="ProtNLM"/>
    </source>
</evidence>
<dbReference type="Proteomes" id="UP000765509">
    <property type="component" value="Unassembled WGS sequence"/>
</dbReference>
<sequence length="207" mass="24012">MFKTPLSPKPPIFQETFNFTHERLQAVNFGQQGLLSNGEINLLKDVITLRENTIAFCEEERGLLKHSYAKPYKIPLIPHELWQKKPIPIPKSIFAEFTELMTERIRTGLDEQSTSSYTSPIFCVAKSNGRLRIVPDLQEVNKVTIKDAFLQPHTEKYVDVFSERACYGIGEMLRGYHEREIDFTTNHGKFCINHWLLTSFQAHIKQK</sequence>
<accession>A0A9Q3DFN9</accession>
<dbReference type="InterPro" id="IPR043128">
    <property type="entry name" value="Rev_trsase/Diguanyl_cyclase"/>
</dbReference>
<dbReference type="InterPro" id="IPR043502">
    <property type="entry name" value="DNA/RNA_pol_sf"/>
</dbReference>
<name>A0A9Q3DFN9_9BASI</name>
<comment type="caution">
    <text evidence="1">The sequence shown here is derived from an EMBL/GenBank/DDBJ whole genome shotgun (WGS) entry which is preliminary data.</text>
</comment>
<dbReference type="OrthoDB" id="2505957at2759"/>
<dbReference type="Gene3D" id="3.30.70.270">
    <property type="match status" value="1"/>
</dbReference>
<dbReference type="AlphaFoldDB" id="A0A9Q3DFN9"/>
<evidence type="ECO:0000313" key="1">
    <source>
        <dbReference type="EMBL" id="MBW0503176.1"/>
    </source>
</evidence>
<keyword evidence="2" id="KW-1185">Reference proteome</keyword>
<protein>
    <recommendedName>
        <fullName evidence="3">Reverse transcriptase/retrotransposon-derived protein RNase H-like domain-containing protein</fullName>
    </recommendedName>
</protein>